<protein>
    <submittedName>
        <fullName evidence="2">Uncharacterized protein</fullName>
    </submittedName>
</protein>
<proteinExistence type="predicted"/>
<dbReference type="Proteomes" id="UP000316778">
    <property type="component" value="Unassembled WGS sequence"/>
</dbReference>
<evidence type="ECO:0000256" key="1">
    <source>
        <dbReference type="SAM" id="MobiDB-lite"/>
    </source>
</evidence>
<name>A0A562T3M5_CHIJA</name>
<accession>A0A562T3M5</accession>
<gene>
    <name evidence="2" type="ORF">LX66_1938</name>
</gene>
<reference evidence="2 3" key="1">
    <citation type="journal article" date="2013" name="Stand. Genomic Sci.">
        <title>Genomic Encyclopedia of Type Strains, Phase I: The one thousand microbial genomes (KMG-I) project.</title>
        <authorList>
            <person name="Kyrpides N.C."/>
            <person name="Woyke T."/>
            <person name="Eisen J.A."/>
            <person name="Garrity G."/>
            <person name="Lilburn T.G."/>
            <person name="Beck B.J."/>
            <person name="Whitman W.B."/>
            <person name="Hugenholtz P."/>
            <person name="Klenk H.P."/>
        </authorList>
    </citation>
    <scope>NUCLEOTIDE SEQUENCE [LARGE SCALE GENOMIC DNA]</scope>
    <source>
        <strain evidence="2 3">DSM 13484</strain>
    </source>
</reference>
<evidence type="ECO:0000313" key="3">
    <source>
        <dbReference type="Proteomes" id="UP000316778"/>
    </source>
</evidence>
<comment type="caution">
    <text evidence="2">The sequence shown here is derived from an EMBL/GenBank/DDBJ whole genome shotgun (WGS) entry which is preliminary data.</text>
</comment>
<evidence type="ECO:0000313" key="2">
    <source>
        <dbReference type="EMBL" id="TWI87864.1"/>
    </source>
</evidence>
<organism evidence="2 3">
    <name type="scientific">Chitinophaga japonensis</name>
    <name type="common">Flexibacter japonensis</name>
    <dbReference type="NCBI Taxonomy" id="104662"/>
    <lineage>
        <taxon>Bacteria</taxon>
        <taxon>Pseudomonadati</taxon>
        <taxon>Bacteroidota</taxon>
        <taxon>Chitinophagia</taxon>
        <taxon>Chitinophagales</taxon>
        <taxon>Chitinophagaceae</taxon>
        <taxon>Chitinophaga</taxon>
    </lineage>
</organism>
<dbReference type="EMBL" id="VLLG01000003">
    <property type="protein sequence ID" value="TWI87864.1"/>
    <property type="molecule type" value="Genomic_DNA"/>
</dbReference>
<sequence length="117" mass="13390">MRLFIRYLLACCFLLLGGYVLTCHNRICSAVRNDKAQVRKTASSTEKFSDSMAVTESEDDDESPSSRKYAKTATYCVTFFEQAPGRISCDAENHLPFCEHFSYSAPYKFIIHRVIRI</sequence>
<feature type="region of interest" description="Disordered" evidence="1">
    <location>
        <begin position="42"/>
        <end position="68"/>
    </location>
</feature>
<keyword evidence="3" id="KW-1185">Reference proteome</keyword>
<dbReference type="AlphaFoldDB" id="A0A562T3M5"/>